<dbReference type="Proteomes" id="UP000321234">
    <property type="component" value="Unassembled WGS sequence"/>
</dbReference>
<dbReference type="Pfam" id="PF26572">
    <property type="entry name" value="DUF8185"/>
    <property type="match status" value="1"/>
</dbReference>
<dbReference type="EMBL" id="VKAC01000003">
    <property type="protein sequence ID" value="TXR57249.1"/>
    <property type="molecule type" value="Genomic_DNA"/>
</dbReference>
<comment type="caution">
    <text evidence="3">The sequence shown here is derived from an EMBL/GenBank/DDBJ whole genome shotgun (WGS) entry which is preliminary data.</text>
</comment>
<proteinExistence type="predicted"/>
<evidence type="ECO:0000313" key="4">
    <source>
        <dbReference type="Proteomes" id="UP000321234"/>
    </source>
</evidence>
<accession>A0A5C8ZJD1</accession>
<protein>
    <submittedName>
        <fullName evidence="3">Uncharacterized protein</fullName>
    </submittedName>
</protein>
<dbReference type="AlphaFoldDB" id="A0A5C8ZJD1"/>
<feature type="domain" description="DUF8010" evidence="1">
    <location>
        <begin position="3"/>
        <end position="100"/>
    </location>
</feature>
<sequence>MAPLVPADPRALDDLAVLVSRAARADVGGAARLVAAGGVLAVWVSPLHGTGLPTVLGLRTIALAPSAGPGSGPPAGPARVDVVVELAALADRLARKDGPDGRPLAELAVPPVDVGASTPWAGLLPPRSGWAPTPPQEVASLRQQALADPRDLAAALARAADALGFLPPGADPDAGAPVTAAVAGPWRRLSTRRGHVLGRHPLLA</sequence>
<name>A0A5C8ZJD1_9ACTN</name>
<dbReference type="Pfam" id="PF26035">
    <property type="entry name" value="DUF8010"/>
    <property type="match status" value="1"/>
</dbReference>
<evidence type="ECO:0000259" key="2">
    <source>
        <dbReference type="Pfam" id="PF26572"/>
    </source>
</evidence>
<organism evidence="3 4">
    <name type="scientific">Quadrisphaera setariae</name>
    <dbReference type="NCBI Taxonomy" id="2593304"/>
    <lineage>
        <taxon>Bacteria</taxon>
        <taxon>Bacillati</taxon>
        <taxon>Actinomycetota</taxon>
        <taxon>Actinomycetes</taxon>
        <taxon>Kineosporiales</taxon>
        <taxon>Kineosporiaceae</taxon>
        <taxon>Quadrisphaera</taxon>
    </lineage>
</organism>
<dbReference type="OrthoDB" id="4801220at2"/>
<feature type="domain" description="DUF8185" evidence="2">
    <location>
        <begin position="147"/>
        <end position="200"/>
    </location>
</feature>
<evidence type="ECO:0000313" key="3">
    <source>
        <dbReference type="EMBL" id="TXR57249.1"/>
    </source>
</evidence>
<reference evidence="3 4" key="1">
    <citation type="submission" date="2019-07" db="EMBL/GenBank/DDBJ databases">
        <title>Quadrisphaera sp. strain DD2A genome sequencing and assembly.</title>
        <authorList>
            <person name="Kim I."/>
        </authorList>
    </citation>
    <scope>NUCLEOTIDE SEQUENCE [LARGE SCALE GENOMIC DNA]</scope>
    <source>
        <strain evidence="3 4">DD2A</strain>
    </source>
</reference>
<dbReference type="InterPro" id="IPR058323">
    <property type="entry name" value="DUF8010"/>
</dbReference>
<evidence type="ECO:0000259" key="1">
    <source>
        <dbReference type="Pfam" id="PF26035"/>
    </source>
</evidence>
<dbReference type="InterPro" id="IPR058498">
    <property type="entry name" value="DUF8185"/>
</dbReference>
<keyword evidence="4" id="KW-1185">Reference proteome</keyword>
<gene>
    <name evidence="3" type="ORF">FMM08_06175</name>
</gene>